<dbReference type="EMBL" id="UZAH01039374">
    <property type="protein sequence ID" value="VDP56129.1"/>
    <property type="molecule type" value="Genomic_DNA"/>
</dbReference>
<dbReference type="AlphaFoldDB" id="A0A183GU13"/>
<dbReference type="Proteomes" id="UP000050761">
    <property type="component" value="Unassembled WGS sequence"/>
</dbReference>
<evidence type="ECO:0000313" key="1">
    <source>
        <dbReference type="EMBL" id="VDP56129.1"/>
    </source>
</evidence>
<dbReference type="WBParaSite" id="HPBE_0002618301-mRNA-1">
    <property type="protein sequence ID" value="HPBE_0002618301-mRNA-1"/>
    <property type="gene ID" value="HPBE_0002618301"/>
</dbReference>
<evidence type="ECO:0000313" key="3">
    <source>
        <dbReference type="WBParaSite" id="HPBE_0002618301-mRNA-1"/>
    </source>
</evidence>
<reference evidence="1 2" key="1">
    <citation type="submission" date="2018-11" db="EMBL/GenBank/DDBJ databases">
        <authorList>
            <consortium name="Pathogen Informatics"/>
        </authorList>
    </citation>
    <scope>NUCLEOTIDE SEQUENCE [LARGE SCALE GENOMIC DNA]</scope>
</reference>
<proteinExistence type="predicted"/>
<name>A0A183GU13_HELPZ</name>
<gene>
    <name evidence="1" type="ORF">HPBE_LOCUS26182</name>
</gene>
<organism evidence="2 3">
    <name type="scientific">Heligmosomoides polygyrus</name>
    <name type="common">Parasitic roundworm</name>
    <dbReference type="NCBI Taxonomy" id="6339"/>
    <lineage>
        <taxon>Eukaryota</taxon>
        <taxon>Metazoa</taxon>
        <taxon>Ecdysozoa</taxon>
        <taxon>Nematoda</taxon>
        <taxon>Chromadorea</taxon>
        <taxon>Rhabditida</taxon>
        <taxon>Rhabditina</taxon>
        <taxon>Rhabditomorpha</taxon>
        <taxon>Strongyloidea</taxon>
        <taxon>Heligmosomidae</taxon>
        <taxon>Heligmosomoides</taxon>
    </lineage>
</organism>
<sequence length="171" mass="19945">MAQLANREEDVNQRQLLTQIFRKFSQPIQLRILEKKSELENPKLWDWKRFHAIVDDIISKKELIEEAQITGSNTEANLHSNRNRRKETLRITTFGSSEVKEKTCDIVFVKLKDDQGKLLSFTLFKADVITNYISAPQFRKEDLKFIDQQELQLPNEALVTNPTILLGCDQL</sequence>
<accession>A0A3P8IEY0</accession>
<evidence type="ECO:0000313" key="2">
    <source>
        <dbReference type="Proteomes" id="UP000050761"/>
    </source>
</evidence>
<accession>A0A183GU13</accession>
<keyword evidence="2" id="KW-1185">Reference proteome</keyword>
<protein>
    <submittedName>
        <fullName evidence="1 3">Uncharacterized protein</fullName>
    </submittedName>
</protein>
<reference evidence="3" key="2">
    <citation type="submission" date="2019-09" db="UniProtKB">
        <authorList>
            <consortium name="WormBaseParasite"/>
        </authorList>
    </citation>
    <scope>IDENTIFICATION</scope>
</reference>